<dbReference type="CDD" id="cd00688">
    <property type="entry name" value="ISOPREN_C2_like"/>
    <property type="match status" value="1"/>
</dbReference>
<organism evidence="4 5">
    <name type="scientific">Alicyclobacillus macrosporangiidus</name>
    <dbReference type="NCBI Taxonomy" id="392015"/>
    <lineage>
        <taxon>Bacteria</taxon>
        <taxon>Bacillati</taxon>
        <taxon>Bacillota</taxon>
        <taxon>Bacilli</taxon>
        <taxon>Bacillales</taxon>
        <taxon>Alicyclobacillaceae</taxon>
        <taxon>Alicyclobacillus</taxon>
    </lineage>
</organism>
<feature type="domain" description="Prenyltransferase alpha-alpha toroid" evidence="3">
    <location>
        <begin position="171"/>
        <end position="252"/>
    </location>
</feature>
<proteinExistence type="predicted"/>
<evidence type="ECO:0000256" key="1">
    <source>
        <dbReference type="ARBA" id="ARBA00022737"/>
    </source>
</evidence>
<dbReference type="Proteomes" id="UP000183508">
    <property type="component" value="Unassembled WGS sequence"/>
</dbReference>
<evidence type="ECO:0000313" key="5">
    <source>
        <dbReference type="Proteomes" id="UP000183508"/>
    </source>
</evidence>
<dbReference type="AlphaFoldDB" id="A0A1I7JP94"/>
<feature type="chain" id="PRO_5010253418" evidence="2">
    <location>
        <begin position="25"/>
        <end position="424"/>
    </location>
</feature>
<dbReference type="STRING" id="392015.SAMN05421543_11125"/>
<gene>
    <name evidence="4" type="ORF">SAMN05421543_11125</name>
</gene>
<feature type="signal peptide" evidence="2">
    <location>
        <begin position="1"/>
        <end position="24"/>
    </location>
</feature>
<keyword evidence="2" id="KW-0732">Signal</keyword>
<evidence type="ECO:0000313" key="4">
    <source>
        <dbReference type="EMBL" id="SFU87014.1"/>
    </source>
</evidence>
<dbReference type="Pfam" id="PF00432">
    <property type="entry name" value="Prenyltrans"/>
    <property type="match status" value="1"/>
</dbReference>
<dbReference type="OrthoDB" id="411361at2"/>
<sequence>MKRITQAAAAALVTVSTGVPAALAATPGSTAPASGTSSAASTATAVPSAESAAASASQWMWQKQATKMPDWTAIATFAATGKRQANAALDAEVSGLSTSTDAARFILGALAAGEDPHQTKAGDVVAKLARAQITSGEDAGKFADNLDGTGTDLINAQAWAIIALEDAGGVSYNRAAAAQWLLAHQNEDGGFGYSSQYSSSDADDTASALVALSSLGYTADNPAVAKAIAFLKTQQADDGGFVNGGTTSNADSTGVVVDALVSLGIHPQSWAKPGGTPLSALLSFFDPASGGFRYDNTGGTYSGVSGYSTRDALIGLGALQSGRSVYQRLHWQHFTWLNSYWAAIYRAGGAWDHGQWKSWAQLRAMAVAGSYVWLLTPDWQAVVKAHGKWVVSGGHKVWVPWSEQLAEQALRDSFGLDTVHLNLL</sequence>
<protein>
    <submittedName>
        <fullName evidence="4">Prenyltransferase and squalene oxidase repeat-containing protein</fullName>
    </submittedName>
</protein>
<evidence type="ECO:0000259" key="3">
    <source>
        <dbReference type="Pfam" id="PF00432"/>
    </source>
</evidence>
<dbReference type="GO" id="GO:0016740">
    <property type="term" value="F:transferase activity"/>
    <property type="evidence" value="ECO:0007669"/>
    <property type="project" value="UniProtKB-KW"/>
</dbReference>
<keyword evidence="4" id="KW-0808">Transferase</keyword>
<dbReference type="Gene3D" id="1.50.10.20">
    <property type="match status" value="1"/>
</dbReference>
<accession>A0A1I7JP94</accession>
<dbReference type="EMBL" id="FPBV01000011">
    <property type="protein sequence ID" value="SFU87014.1"/>
    <property type="molecule type" value="Genomic_DNA"/>
</dbReference>
<dbReference type="SUPFAM" id="SSF48239">
    <property type="entry name" value="Terpenoid cyclases/Protein prenyltransferases"/>
    <property type="match status" value="1"/>
</dbReference>
<dbReference type="InterPro" id="IPR001330">
    <property type="entry name" value="Prenyltrans"/>
</dbReference>
<keyword evidence="5" id="KW-1185">Reference proteome</keyword>
<name>A0A1I7JP94_9BACL</name>
<dbReference type="RefSeq" id="WP_074952714.1">
    <property type="nucleotide sequence ID" value="NZ_FPBV01000011.1"/>
</dbReference>
<dbReference type="InterPro" id="IPR008930">
    <property type="entry name" value="Terpenoid_cyclase/PrenylTrfase"/>
</dbReference>
<evidence type="ECO:0000256" key="2">
    <source>
        <dbReference type="SAM" id="SignalP"/>
    </source>
</evidence>
<keyword evidence="1" id="KW-0677">Repeat</keyword>
<reference evidence="5" key="1">
    <citation type="submission" date="2016-10" db="EMBL/GenBank/DDBJ databases">
        <authorList>
            <person name="Varghese N."/>
        </authorList>
    </citation>
    <scope>NUCLEOTIDE SEQUENCE [LARGE SCALE GENOMIC DNA]</scope>
    <source>
        <strain evidence="5">DSM 17980</strain>
    </source>
</reference>